<feature type="compositionally biased region" description="Low complexity" evidence="13">
    <location>
        <begin position="281"/>
        <end position="299"/>
    </location>
</feature>
<evidence type="ECO:0000313" key="17">
    <source>
        <dbReference type="EMBL" id="SSX25641.1"/>
    </source>
</evidence>
<dbReference type="InterPro" id="IPR004092">
    <property type="entry name" value="Mbt"/>
</dbReference>
<feature type="compositionally biased region" description="Low complexity" evidence="13">
    <location>
        <begin position="308"/>
        <end position="321"/>
    </location>
</feature>
<keyword evidence="7" id="KW-0805">Transcription regulation</keyword>
<evidence type="ECO:0000256" key="1">
    <source>
        <dbReference type="ARBA" id="ARBA00004123"/>
    </source>
</evidence>
<evidence type="ECO:0000256" key="3">
    <source>
        <dbReference type="ARBA" id="ARBA00022737"/>
    </source>
</evidence>
<dbReference type="Gene3D" id="2.30.30.140">
    <property type="match status" value="4"/>
</dbReference>
<feature type="region of interest" description="Disordered" evidence="13">
    <location>
        <begin position="843"/>
        <end position="981"/>
    </location>
</feature>
<feature type="region of interest" description="Disordered" evidence="13">
    <location>
        <begin position="280"/>
        <end position="355"/>
    </location>
</feature>
<evidence type="ECO:0000256" key="9">
    <source>
        <dbReference type="ARBA" id="ARBA00023163"/>
    </source>
</evidence>
<keyword evidence="3" id="KW-0677">Repeat</keyword>
<dbReference type="Pfam" id="PF00536">
    <property type="entry name" value="SAM_1"/>
    <property type="match status" value="1"/>
</dbReference>
<evidence type="ECO:0000256" key="8">
    <source>
        <dbReference type="ARBA" id="ARBA00023125"/>
    </source>
</evidence>
<dbReference type="InterPro" id="IPR001660">
    <property type="entry name" value="SAM"/>
</dbReference>
<dbReference type="GO" id="GO:0008270">
    <property type="term" value="F:zinc ion binding"/>
    <property type="evidence" value="ECO:0007669"/>
    <property type="project" value="UniProtKB-KW"/>
</dbReference>
<feature type="compositionally biased region" description="Basic and acidic residues" evidence="13">
    <location>
        <begin position="881"/>
        <end position="892"/>
    </location>
</feature>
<reference evidence="17" key="2">
    <citation type="submission" date="2018-07" db="EMBL/GenBank/DDBJ databases">
        <authorList>
            <person name="Quirk P.G."/>
            <person name="Krulwich T.A."/>
        </authorList>
    </citation>
    <scope>NUCLEOTIDE SEQUENCE</scope>
</reference>
<evidence type="ECO:0000256" key="4">
    <source>
        <dbReference type="ARBA" id="ARBA00022771"/>
    </source>
</evidence>
<keyword evidence="2" id="KW-0479">Metal-binding</keyword>
<evidence type="ECO:0000256" key="6">
    <source>
        <dbReference type="ARBA" id="ARBA00022853"/>
    </source>
</evidence>
<accession>A0A336M8F5</accession>
<comment type="subcellular location">
    <subcellularLocation>
        <location evidence="1">Nucleus</location>
    </subcellularLocation>
</comment>
<evidence type="ECO:0000256" key="7">
    <source>
        <dbReference type="ARBA" id="ARBA00023015"/>
    </source>
</evidence>
<evidence type="ECO:0000313" key="16">
    <source>
        <dbReference type="EMBL" id="SSX05280.1"/>
    </source>
</evidence>
<dbReference type="GO" id="GO:0042393">
    <property type="term" value="F:histone binding"/>
    <property type="evidence" value="ECO:0007669"/>
    <property type="project" value="TreeGrafter"/>
</dbReference>
<dbReference type="GO" id="GO:0003682">
    <property type="term" value="F:chromatin binding"/>
    <property type="evidence" value="ECO:0007669"/>
    <property type="project" value="TreeGrafter"/>
</dbReference>
<feature type="compositionally biased region" description="Polar residues" evidence="13">
    <location>
        <begin position="964"/>
        <end position="977"/>
    </location>
</feature>
<keyword evidence="4 11" id="KW-0863">Zinc-finger</keyword>
<dbReference type="AlphaFoldDB" id="A0A336M8F5"/>
<protein>
    <submittedName>
        <fullName evidence="17">CSON012620 protein</fullName>
    </submittedName>
</protein>
<evidence type="ECO:0000256" key="5">
    <source>
        <dbReference type="ARBA" id="ARBA00022833"/>
    </source>
</evidence>
<dbReference type="GO" id="GO:0005634">
    <property type="term" value="C:nucleus"/>
    <property type="evidence" value="ECO:0007669"/>
    <property type="project" value="UniProtKB-SubCell"/>
</dbReference>
<feature type="domain" description="FCS-type" evidence="15">
    <location>
        <begin position="241"/>
        <end position="276"/>
    </location>
</feature>
<feature type="repeat" description="MBT" evidence="12">
    <location>
        <begin position="520"/>
        <end position="620"/>
    </location>
</feature>
<feature type="repeat" description="MBT" evidence="12">
    <location>
        <begin position="402"/>
        <end position="512"/>
    </location>
</feature>
<dbReference type="PANTHER" id="PTHR12247">
    <property type="entry name" value="POLYCOMB GROUP PROTEIN"/>
    <property type="match status" value="1"/>
</dbReference>
<dbReference type="CDD" id="cd20100">
    <property type="entry name" value="MBT_dSfmbt-like_rpt4"/>
    <property type="match status" value="1"/>
</dbReference>
<evidence type="ECO:0000259" key="15">
    <source>
        <dbReference type="PROSITE" id="PS51024"/>
    </source>
</evidence>
<dbReference type="PROSITE" id="PS51024">
    <property type="entry name" value="ZF_FCS"/>
    <property type="match status" value="1"/>
</dbReference>
<sequence length="1094" mass="123574">MNVNLKVPGMNPVNPAQDMNMIWMSAPTSIEGFYQAQQQLPSLDELTQQSALMENPIQTDFHPGGPGGLPGLPINPMEFFNLQQLQQLQQQQQQIDLQNYAAACGLNVGTINSTMIKEDEDEIGGDPDEETEEEQQQYTGNYQYIENSDQENAIMNEDYNSSNSSSGNFMLSQQQQMFNMLNKNVAAGQSMEGSQSVGQNFQNYGQRSKESFKKIKPVKRPGLVLKTPIAYQGDIDPSVIPIQRDGMAVCEKCGAIGVKHSFYTKQRRFCSMTCARGFELSGSSSSSSNIHQASTSNDKSNMDDKSSLSKNIQQQQQQQVQNTFRFKFSNGNNNGTIGSDNESYHQNQSENGSPASSVLYRDILPQEDLPQIPKVNRLPSPCPQDDKIQTIRRRPNEFPNTYDWTPQLSNPDFYAAPVTCFRHAPGYEMWPNIVTGMKVEVENTDSDQTFLIGNTPHSFWVATVLKIHGYKALLRYEGFDDDASHDFWVNLCSAEVHPVGWCATKGKPLIPPRSIENKYSDWKEFLVSHLSGARTLPSTFYNKINDSLRSRFRTGLLLEVVDKMRISQMKVATVCKIVGKRLFVRYWDSGPEDGFWCHEDSSLIHHVSWASSVGHPLDAPPDYIERMNDEIFQPLENDSTVDLFKTNFSFEDYYLDEQPTRFVKGMKLEAIDPLNLSSICVATVMDVLNFGYIMIRIDSYEPDATGADWFCYHEKSPNIFPAGFCGRNGINLTPPKGYDSESFSWDQYLIDTASIAAPEDIFPNERVRHRFKVGMKVECADLMDPRLVCVASISRVVGNLLKIHFDGWEDEYDQWLHCTSSDIYPVGWAFLVSHKLEGPRILPKLPPKISPKLTRKKRGRKKGVKNSEDQKAAPFTRTAQIKKEQEEFEHQKQQTKSIKRSSNQLSVKVEPKIEPFEQQEGTSNQMEEDDDDYDSSMNHSFDASTTSQKDDLTEHDFTGVVGGSDQQQELSSSTGAQTTTTTTLTLTLKHIPKLNRSSNCNSPEKLDPNQILPDTWNNEDVVQFLKINDCAAHSESFVTTCVDGKRMLELTKDDIIGMLGMKVGPALKIYDLIQQLKCRINPKLLKGNLIKKFL</sequence>
<dbReference type="Pfam" id="PF21319">
    <property type="entry name" value="zf-FCS_1"/>
    <property type="match status" value="1"/>
</dbReference>
<dbReference type="PANTHER" id="PTHR12247:SF104">
    <property type="entry name" value="POLYCOMB PROTEIN SFMBT"/>
    <property type="match status" value="1"/>
</dbReference>
<reference evidence="16" key="1">
    <citation type="submission" date="2018-04" db="EMBL/GenBank/DDBJ databases">
        <authorList>
            <person name="Go L.Y."/>
            <person name="Mitchell J.A."/>
        </authorList>
    </citation>
    <scope>NUCLEOTIDE SEQUENCE</scope>
    <source>
        <tissue evidence="16">Whole organism</tissue>
    </source>
</reference>
<feature type="compositionally biased region" description="Basic residues" evidence="13">
    <location>
        <begin position="853"/>
        <end position="864"/>
    </location>
</feature>
<dbReference type="PROSITE" id="PS50105">
    <property type="entry name" value="SAM_DOMAIN"/>
    <property type="match status" value="1"/>
</dbReference>
<dbReference type="CDD" id="cd20119">
    <property type="entry name" value="MBT_dSfmbt_rpt1"/>
    <property type="match status" value="1"/>
</dbReference>
<evidence type="ECO:0000256" key="11">
    <source>
        <dbReference type="PROSITE-ProRule" id="PRU00367"/>
    </source>
</evidence>
<feature type="compositionally biased region" description="Polar residues" evidence="13">
    <location>
        <begin position="329"/>
        <end position="355"/>
    </location>
</feature>
<evidence type="ECO:0000256" key="12">
    <source>
        <dbReference type="PROSITE-ProRule" id="PRU00459"/>
    </source>
</evidence>
<dbReference type="Gene3D" id="1.10.150.50">
    <property type="entry name" value="Transcription Factor, Ets-1"/>
    <property type="match status" value="1"/>
</dbReference>
<dbReference type="InterPro" id="IPR037605">
    <property type="entry name" value="Sfmbt_SAM"/>
</dbReference>
<dbReference type="InterPro" id="IPR038603">
    <property type="entry name" value="Znf_FCS_sf"/>
</dbReference>
<dbReference type="OMA" id="ENTDCDV"/>
<feature type="compositionally biased region" description="Basic and acidic residues" evidence="13">
    <location>
        <begin position="948"/>
        <end position="957"/>
    </location>
</feature>
<dbReference type="VEuPathDB" id="VectorBase:CSON012620"/>
<dbReference type="GO" id="GO:0031507">
    <property type="term" value="P:heterochromatin formation"/>
    <property type="evidence" value="ECO:0007669"/>
    <property type="project" value="InterPro"/>
</dbReference>
<feature type="domain" description="SAM" evidence="14">
    <location>
        <begin position="1016"/>
        <end position="1079"/>
    </location>
</feature>
<feature type="repeat" description="MBT" evidence="12">
    <location>
        <begin position="743"/>
        <end position="839"/>
    </location>
</feature>
<organism evidence="17">
    <name type="scientific">Culicoides sonorensis</name>
    <name type="common">Biting midge</name>
    <dbReference type="NCBI Taxonomy" id="179676"/>
    <lineage>
        <taxon>Eukaryota</taxon>
        <taxon>Metazoa</taxon>
        <taxon>Ecdysozoa</taxon>
        <taxon>Arthropoda</taxon>
        <taxon>Hexapoda</taxon>
        <taxon>Insecta</taxon>
        <taxon>Pterygota</taxon>
        <taxon>Neoptera</taxon>
        <taxon>Endopterygota</taxon>
        <taxon>Diptera</taxon>
        <taxon>Nematocera</taxon>
        <taxon>Chironomoidea</taxon>
        <taxon>Ceratopogonidae</taxon>
        <taxon>Ceratopogoninae</taxon>
        <taxon>Culicoides</taxon>
        <taxon>Monoculicoides</taxon>
    </lineage>
</organism>
<dbReference type="InterPro" id="IPR013761">
    <property type="entry name" value="SAM/pointed_sf"/>
</dbReference>
<evidence type="ECO:0000256" key="2">
    <source>
        <dbReference type="ARBA" id="ARBA00022723"/>
    </source>
</evidence>
<feature type="repeat" description="MBT" evidence="12">
    <location>
        <begin position="621"/>
        <end position="735"/>
    </location>
</feature>
<feature type="compositionally biased region" description="Polar residues" evidence="13">
    <location>
        <begin position="935"/>
        <end position="947"/>
    </location>
</feature>
<dbReference type="SMART" id="SM00454">
    <property type="entry name" value="SAM"/>
    <property type="match status" value="1"/>
</dbReference>
<dbReference type="EMBL" id="UFQS01000603">
    <property type="protein sequence ID" value="SSX05280.1"/>
    <property type="molecule type" value="Genomic_DNA"/>
</dbReference>
<dbReference type="EMBL" id="UFQT01000603">
    <property type="protein sequence ID" value="SSX25641.1"/>
    <property type="molecule type" value="Genomic_DNA"/>
</dbReference>
<keyword evidence="10" id="KW-0539">Nucleus</keyword>
<evidence type="ECO:0000259" key="14">
    <source>
        <dbReference type="PROSITE" id="PS50105"/>
    </source>
</evidence>
<keyword evidence="6" id="KW-0156">Chromatin regulator</keyword>
<dbReference type="SUPFAM" id="SSF47769">
    <property type="entry name" value="SAM/Pointed domain"/>
    <property type="match status" value="1"/>
</dbReference>
<dbReference type="InterPro" id="IPR012313">
    <property type="entry name" value="Znf_FCS"/>
</dbReference>
<keyword evidence="8" id="KW-0238">DNA-binding</keyword>
<dbReference type="SMART" id="SM00561">
    <property type="entry name" value="MBT"/>
    <property type="match status" value="4"/>
</dbReference>
<dbReference type="InterPro" id="IPR050548">
    <property type="entry name" value="PcG_chromatin_remod_factors"/>
</dbReference>
<keyword evidence="9" id="KW-0804">Transcription</keyword>
<keyword evidence="5" id="KW-0862">Zinc</keyword>
<dbReference type="Pfam" id="PF02820">
    <property type="entry name" value="MBT"/>
    <property type="match status" value="4"/>
</dbReference>
<name>A0A336M8F5_CULSO</name>
<dbReference type="GO" id="GO:0003677">
    <property type="term" value="F:DNA binding"/>
    <property type="evidence" value="ECO:0007669"/>
    <property type="project" value="UniProtKB-KW"/>
</dbReference>
<proteinExistence type="predicted"/>
<dbReference type="Gene3D" id="3.30.60.160">
    <property type="match status" value="1"/>
</dbReference>
<dbReference type="PROSITE" id="PS51079">
    <property type="entry name" value="MBT"/>
    <property type="match status" value="4"/>
</dbReference>
<evidence type="ECO:0000256" key="13">
    <source>
        <dbReference type="SAM" id="MobiDB-lite"/>
    </source>
</evidence>
<evidence type="ECO:0000256" key="10">
    <source>
        <dbReference type="ARBA" id="ARBA00023242"/>
    </source>
</evidence>
<dbReference type="CDD" id="cd09580">
    <property type="entry name" value="SAM_Scm-like-4MBT"/>
    <property type="match status" value="1"/>
</dbReference>
<gene>
    <name evidence="17" type="primary">CSON012620</name>
</gene>
<dbReference type="SUPFAM" id="SSF63748">
    <property type="entry name" value="Tudor/PWWP/MBT"/>
    <property type="match status" value="4"/>
</dbReference>
<dbReference type="InterPro" id="IPR047358">
    <property type="entry name" value="MBT_dSfmbt_rpt1"/>
</dbReference>
<dbReference type="GO" id="GO:0045892">
    <property type="term" value="P:negative regulation of DNA-templated transcription"/>
    <property type="evidence" value="ECO:0007669"/>
    <property type="project" value="TreeGrafter"/>
</dbReference>